<dbReference type="InterPro" id="IPR027954">
    <property type="entry name" value="Transcobalamin-like_C"/>
</dbReference>
<accession>A0ABX7DXU4</accession>
<evidence type="ECO:0000313" key="3">
    <source>
        <dbReference type="EMBL" id="QQZ08151.1"/>
    </source>
</evidence>
<gene>
    <name evidence="3" type="ORF">I5776_13815</name>
</gene>
<sequence length="263" mass="29112">MRILKSFAILLLTSLIIFLIAGCQKDEVKPINEGSKASDITASNTKENDIAKEEDNSKEIEKKKESPVSKTTLKESDNKKEEKENSQNDTNTNKDKNTNNSQTSTEKRTINTEKKQSVTVKKSKETKEENQKQTTQSKETAKQQNNHSKKVTNPQSSVLISVRGDKKTGTILSQTKVAINKGDTLLVVTRNILKEKGIPISVTGSGATAYVQGIANLFEFDLGPMSGWTVKKNGVLLDRSVGAVTVKNGDRIEWIYTTDYSKK</sequence>
<organism evidence="3 4">
    <name type="scientific">Heyndrickxia vini</name>
    <dbReference type="NCBI Taxonomy" id="1476025"/>
    <lineage>
        <taxon>Bacteria</taxon>
        <taxon>Bacillati</taxon>
        <taxon>Bacillota</taxon>
        <taxon>Bacilli</taxon>
        <taxon>Bacillales</taxon>
        <taxon>Bacillaceae</taxon>
        <taxon>Heyndrickxia</taxon>
    </lineage>
</organism>
<dbReference type="PROSITE" id="PS51257">
    <property type="entry name" value="PROKAR_LIPOPROTEIN"/>
    <property type="match status" value="1"/>
</dbReference>
<dbReference type="Proteomes" id="UP000595691">
    <property type="component" value="Chromosome"/>
</dbReference>
<feature type="compositionally biased region" description="Basic and acidic residues" evidence="1">
    <location>
        <begin position="105"/>
        <end position="131"/>
    </location>
</feature>
<evidence type="ECO:0000259" key="2">
    <source>
        <dbReference type="Pfam" id="PF14478"/>
    </source>
</evidence>
<feature type="domain" description="Transcobalamin-like C-terminal" evidence="2">
    <location>
        <begin position="182"/>
        <end position="257"/>
    </location>
</feature>
<dbReference type="RefSeq" id="WP_202776972.1">
    <property type="nucleotide sequence ID" value="NZ_CP065425.1"/>
</dbReference>
<dbReference type="Pfam" id="PF14478">
    <property type="entry name" value="DUF4430"/>
    <property type="match status" value="1"/>
</dbReference>
<feature type="compositionally biased region" description="Basic and acidic residues" evidence="1">
    <location>
        <begin position="46"/>
        <end position="97"/>
    </location>
</feature>
<feature type="compositionally biased region" description="Polar residues" evidence="1">
    <location>
        <begin position="132"/>
        <end position="158"/>
    </location>
</feature>
<feature type="region of interest" description="Disordered" evidence="1">
    <location>
        <begin position="36"/>
        <end position="158"/>
    </location>
</feature>
<dbReference type="EMBL" id="CP065425">
    <property type="protein sequence ID" value="QQZ08151.1"/>
    <property type="molecule type" value="Genomic_DNA"/>
</dbReference>
<evidence type="ECO:0000256" key="1">
    <source>
        <dbReference type="SAM" id="MobiDB-lite"/>
    </source>
</evidence>
<reference evidence="3 4" key="1">
    <citation type="submission" date="2020-11" db="EMBL/GenBank/DDBJ databases">
        <title>Taxonomic evaluation of the Bacillus sporothermodurans group of bacteria based on whole genome sequences.</title>
        <authorList>
            <person name="Fiedler G."/>
            <person name="Herbstmann A.-D."/>
            <person name="Doll E."/>
            <person name="Wenning M."/>
            <person name="Brinks E."/>
            <person name="Kabisch J."/>
            <person name="Breitenwieser F."/>
            <person name="Lappann M."/>
            <person name="Boehnlein C."/>
            <person name="Franz C."/>
        </authorList>
    </citation>
    <scope>NUCLEOTIDE SEQUENCE [LARGE SCALE GENOMIC DNA]</scope>
    <source>
        <strain evidence="3 4">JCM 19841</strain>
    </source>
</reference>
<evidence type="ECO:0000313" key="4">
    <source>
        <dbReference type="Proteomes" id="UP000595691"/>
    </source>
</evidence>
<proteinExistence type="predicted"/>
<name>A0ABX7DXU4_9BACI</name>
<dbReference type="Gene3D" id="2.170.130.30">
    <property type="match status" value="1"/>
</dbReference>
<protein>
    <submittedName>
        <fullName evidence="3">DUF4430 domain-containing protein</fullName>
    </submittedName>
</protein>
<keyword evidence="4" id="KW-1185">Reference proteome</keyword>